<dbReference type="GO" id="GO:0072686">
    <property type="term" value="C:mitotic spindle"/>
    <property type="evidence" value="ECO:0007669"/>
    <property type="project" value="TreeGrafter"/>
</dbReference>
<keyword evidence="2" id="KW-1185">Reference proteome</keyword>
<dbReference type="GO" id="GO:0004197">
    <property type="term" value="F:cysteine-type endopeptidase activity"/>
    <property type="evidence" value="ECO:0007669"/>
    <property type="project" value="InterPro"/>
</dbReference>
<dbReference type="InterPro" id="IPR005314">
    <property type="entry name" value="Peptidase_C50"/>
</dbReference>
<dbReference type="GO" id="GO:0005737">
    <property type="term" value="C:cytoplasm"/>
    <property type="evidence" value="ECO:0007669"/>
    <property type="project" value="TreeGrafter"/>
</dbReference>
<evidence type="ECO:0000313" key="2">
    <source>
        <dbReference type="Proteomes" id="UP001168877"/>
    </source>
</evidence>
<reference evidence="1" key="1">
    <citation type="journal article" date="2022" name="Plant J.">
        <title>Strategies of tolerance reflected in two North American maple genomes.</title>
        <authorList>
            <person name="McEvoy S.L."/>
            <person name="Sezen U.U."/>
            <person name="Trouern-Trend A."/>
            <person name="McMahon S.M."/>
            <person name="Schaberg P.G."/>
            <person name="Yang J."/>
            <person name="Wegrzyn J.L."/>
            <person name="Swenson N.G."/>
        </authorList>
    </citation>
    <scope>NUCLEOTIDE SEQUENCE</scope>
    <source>
        <strain evidence="1">NS2018</strain>
    </source>
</reference>
<dbReference type="Proteomes" id="UP001168877">
    <property type="component" value="Unassembled WGS sequence"/>
</dbReference>
<comment type="caution">
    <text evidence="1">The sequence shown here is derived from an EMBL/GenBank/DDBJ whole genome shotgun (WGS) entry which is preliminary data.</text>
</comment>
<name>A0AA39V891_ACESA</name>
<sequence length="106" mass="11621">MGCSSGALLLNGSYSPIGAPLSYLQARSPFIVANLWVVGDFDIDRFANTILEAWFKESESVGCEHRPKFFGSFMGEARKACKFSYLTGASAVCYGVPTVIRRKAVW</sequence>
<evidence type="ECO:0000313" key="1">
    <source>
        <dbReference type="EMBL" id="KAK0570522.1"/>
    </source>
</evidence>
<gene>
    <name evidence="1" type="ORF">LWI29_002665</name>
</gene>
<dbReference type="GO" id="GO:0005634">
    <property type="term" value="C:nucleus"/>
    <property type="evidence" value="ECO:0007669"/>
    <property type="project" value="InterPro"/>
</dbReference>
<dbReference type="PANTHER" id="PTHR12792">
    <property type="entry name" value="EXTRA SPINDLE POLES 1-RELATED"/>
    <property type="match status" value="1"/>
</dbReference>
<reference evidence="1" key="2">
    <citation type="submission" date="2023-06" db="EMBL/GenBank/DDBJ databases">
        <authorList>
            <person name="Swenson N.G."/>
            <person name="Wegrzyn J.L."/>
            <person name="Mcevoy S.L."/>
        </authorList>
    </citation>
    <scope>NUCLEOTIDE SEQUENCE</scope>
    <source>
        <strain evidence="1">NS2018</strain>
        <tissue evidence="1">Leaf</tissue>
    </source>
</reference>
<protein>
    <submittedName>
        <fullName evidence="1">Uncharacterized protein</fullName>
    </submittedName>
</protein>
<dbReference type="GO" id="GO:0006508">
    <property type="term" value="P:proteolysis"/>
    <property type="evidence" value="ECO:0007669"/>
    <property type="project" value="InterPro"/>
</dbReference>
<dbReference type="AlphaFoldDB" id="A0AA39V891"/>
<organism evidence="1 2">
    <name type="scientific">Acer saccharum</name>
    <name type="common">Sugar maple</name>
    <dbReference type="NCBI Taxonomy" id="4024"/>
    <lineage>
        <taxon>Eukaryota</taxon>
        <taxon>Viridiplantae</taxon>
        <taxon>Streptophyta</taxon>
        <taxon>Embryophyta</taxon>
        <taxon>Tracheophyta</taxon>
        <taxon>Spermatophyta</taxon>
        <taxon>Magnoliopsida</taxon>
        <taxon>eudicotyledons</taxon>
        <taxon>Gunneridae</taxon>
        <taxon>Pentapetalae</taxon>
        <taxon>rosids</taxon>
        <taxon>malvids</taxon>
        <taxon>Sapindales</taxon>
        <taxon>Sapindaceae</taxon>
        <taxon>Hippocastanoideae</taxon>
        <taxon>Acereae</taxon>
        <taxon>Acer</taxon>
    </lineage>
</organism>
<dbReference type="GO" id="GO:0051307">
    <property type="term" value="P:meiotic chromosome separation"/>
    <property type="evidence" value="ECO:0007669"/>
    <property type="project" value="TreeGrafter"/>
</dbReference>
<dbReference type="EMBL" id="JAUESC010000388">
    <property type="protein sequence ID" value="KAK0570522.1"/>
    <property type="molecule type" value="Genomic_DNA"/>
</dbReference>
<dbReference type="Pfam" id="PF03568">
    <property type="entry name" value="Separin_C"/>
    <property type="match status" value="1"/>
</dbReference>
<accession>A0AA39V891</accession>
<dbReference type="PANTHER" id="PTHR12792:SF0">
    <property type="entry name" value="SEPARIN"/>
    <property type="match status" value="1"/>
</dbReference>
<proteinExistence type="predicted"/>